<gene>
    <name evidence="1" type="ORF">JIN85_18120</name>
</gene>
<dbReference type="EMBL" id="JAENIJ010000043">
    <property type="protein sequence ID" value="MBK1884340.1"/>
    <property type="molecule type" value="Genomic_DNA"/>
</dbReference>
<keyword evidence="2" id="KW-1185">Reference proteome</keyword>
<reference evidence="1" key="1">
    <citation type="submission" date="2021-01" db="EMBL/GenBank/DDBJ databases">
        <title>Modified the classification status of verrucomicrobia.</title>
        <authorList>
            <person name="Feng X."/>
        </authorList>
    </citation>
    <scope>NUCLEOTIDE SEQUENCE</scope>
    <source>
        <strain evidence="1">KCTC 22041</strain>
    </source>
</reference>
<sequence>MNIHLNSTLFAAVLCSCSISETQHDPTATLPNYHPVPEAIIEMLPGRIERLPVRKSLNGDEFLERLGLAGYSDNICHSVRFSSYFMVLNKSATLQIRCDPDSLIITKEEVEKLQNSLPPSAAEEALFGTDFEVIGCTLFRDQKGIIAHRWLEDESAEQVAGSHR</sequence>
<proteinExistence type="predicted"/>
<evidence type="ECO:0000313" key="2">
    <source>
        <dbReference type="Proteomes" id="UP000603141"/>
    </source>
</evidence>
<name>A0A934SAE1_9BACT</name>
<dbReference type="Proteomes" id="UP000603141">
    <property type="component" value="Unassembled WGS sequence"/>
</dbReference>
<dbReference type="RefSeq" id="WP_200273432.1">
    <property type="nucleotide sequence ID" value="NZ_JAENIJ010000043.1"/>
</dbReference>
<protein>
    <submittedName>
        <fullName evidence="1">Uncharacterized protein</fullName>
    </submittedName>
</protein>
<evidence type="ECO:0000313" key="1">
    <source>
        <dbReference type="EMBL" id="MBK1884340.1"/>
    </source>
</evidence>
<organism evidence="1 2">
    <name type="scientific">Luteolibacter pohnpeiensis</name>
    <dbReference type="NCBI Taxonomy" id="454153"/>
    <lineage>
        <taxon>Bacteria</taxon>
        <taxon>Pseudomonadati</taxon>
        <taxon>Verrucomicrobiota</taxon>
        <taxon>Verrucomicrobiia</taxon>
        <taxon>Verrucomicrobiales</taxon>
        <taxon>Verrucomicrobiaceae</taxon>
        <taxon>Luteolibacter</taxon>
    </lineage>
</organism>
<comment type="caution">
    <text evidence="1">The sequence shown here is derived from an EMBL/GenBank/DDBJ whole genome shotgun (WGS) entry which is preliminary data.</text>
</comment>
<accession>A0A934SAE1</accession>
<dbReference type="AlphaFoldDB" id="A0A934SAE1"/>